<dbReference type="EMBL" id="CP009287">
    <property type="protein sequence ID" value="AIQ67027.1"/>
    <property type="molecule type" value="Genomic_DNA"/>
</dbReference>
<dbReference type="STRING" id="189425.PGRAT_04715"/>
<keyword evidence="2 7" id="KW-0813">Transport</keyword>
<keyword evidence="5 7" id="KW-1133">Transmembrane helix</keyword>
<dbReference type="InterPro" id="IPR050809">
    <property type="entry name" value="UgpAE/MalFG_permease"/>
</dbReference>
<keyword evidence="3" id="KW-1003">Cell membrane</keyword>
<dbReference type="Pfam" id="PF00528">
    <property type="entry name" value="BPD_transp_1"/>
    <property type="match status" value="1"/>
</dbReference>
<feature type="transmembrane region" description="Helical" evidence="7">
    <location>
        <begin position="83"/>
        <end position="108"/>
    </location>
</feature>
<evidence type="ECO:0000313" key="9">
    <source>
        <dbReference type="EMBL" id="AIQ67027.1"/>
    </source>
</evidence>
<dbReference type="GO" id="GO:0055085">
    <property type="term" value="P:transmembrane transport"/>
    <property type="evidence" value="ECO:0007669"/>
    <property type="project" value="InterPro"/>
</dbReference>
<dbReference type="HOGENOM" id="CLU_016047_0_1_9"/>
<dbReference type="InterPro" id="IPR000515">
    <property type="entry name" value="MetI-like"/>
</dbReference>
<dbReference type="SUPFAM" id="SSF161098">
    <property type="entry name" value="MetI-like"/>
    <property type="match status" value="1"/>
</dbReference>
<dbReference type="InterPro" id="IPR035906">
    <property type="entry name" value="MetI-like_sf"/>
</dbReference>
<evidence type="ECO:0000259" key="8">
    <source>
        <dbReference type="PROSITE" id="PS50928"/>
    </source>
</evidence>
<evidence type="ECO:0000256" key="3">
    <source>
        <dbReference type="ARBA" id="ARBA00022475"/>
    </source>
</evidence>
<dbReference type="AlphaFoldDB" id="A0A089M1H8"/>
<reference evidence="9 10" key="1">
    <citation type="submission" date="2014-08" db="EMBL/GenBank/DDBJ databases">
        <title>Comparative genomics of the Paenibacillus odorifer group.</title>
        <authorList>
            <person name="den Bakker H.C."/>
            <person name="Tsai Y.-C."/>
            <person name="Martin N."/>
            <person name="Korlach J."/>
            <person name="Wiedmann M."/>
        </authorList>
    </citation>
    <scope>NUCLEOTIDE SEQUENCE [LARGE SCALE GENOMIC DNA]</scope>
    <source>
        <strain evidence="9 10">DSM 15220</strain>
    </source>
</reference>
<sequence>MIGGFIRNIIKDKVMLLMVLPGALWFLFFSYLPMMGTVIAFKEYRYSREGFWASIWGSKWVGWDNFKFLFTTNDAYIITRNTLLYNAVFILLGLVLSVVMAVVLAEIANKKLAKVYQTGMFLPYFLSWVVVGYFAFSFLSSESGVLNQILSYFGAEPVNWYSEKKYWPVILVLVYLWKALGYNSVVYLAAIMGIDKSLYEAAMIDGAGKFQQIKNITLPLLSPIITIMTLLAIGKIFYADFGLFYQVPRNSGTLYSVTNVIDTYVYQGLKSTGEIGMSTAAGLYQSVVGFVLVITSNYIVRKFNKDSALF</sequence>
<proteinExistence type="inferred from homology"/>
<keyword evidence="6 7" id="KW-0472">Membrane</keyword>
<accession>A0A089M1H8</accession>
<feature type="transmembrane region" description="Helical" evidence="7">
    <location>
        <begin position="14"/>
        <end position="41"/>
    </location>
</feature>
<feature type="transmembrane region" description="Helical" evidence="7">
    <location>
        <begin position="281"/>
        <end position="300"/>
    </location>
</feature>
<evidence type="ECO:0000256" key="1">
    <source>
        <dbReference type="ARBA" id="ARBA00004651"/>
    </source>
</evidence>
<dbReference type="KEGG" id="pgm:PGRAT_04715"/>
<dbReference type="RefSeq" id="WP_036704418.1">
    <property type="nucleotide sequence ID" value="NZ_CP009287.1"/>
</dbReference>
<evidence type="ECO:0000256" key="7">
    <source>
        <dbReference type="RuleBase" id="RU363032"/>
    </source>
</evidence>
<evidence type="ECO:0000256" key="4">
    <source>
        <dbReference type="ARBA" id="ARBA00022692"/>
    </source>
</evidence>
<dbReference type="Proteomes" id="UP000029500">
    <property type="component" value="Chromosome"/>
</dbReference>
<feature type="transmembrane region" description="Helical" evidence="7">
    <location>
        <begin position="215"/>
        <end position="238"/>
    </location>
</feature>
<dbReference type="CDD" id="cd06261">
    <property type="entry name" value="TM_PBP2"/>
    <property type="match status" value="1"/>
</dbReference>
<comment type="similarity">
    <text evidence="7">Belongs to the binding-protein-dependent transport system permease family.</text>
</comment>
<feature type="transmembrane region" description="Helical" evidence="7">
    <location>
        <begin position="120"/>
        <end position="139"/>
    </location>
</feature>
<organism evidence="9 10">
    <name type="scientific">Paenibacillus graminis</name>
    <dbReference type="NCBI Taxonomy" id="189425"/>
    <lineage>
        <taxon>Bacteria</taxon>
        <taxon>Bacillati</taxon>
        <taxon>Bacillota</taxon>
        <taxon>Bacilli</taxon>
        <taxon>Bacillales</taxon>
        <taxon>Paenibacillaceae</taxon>
        <taxon>Paenibacillus</taxon>
    </lineage>
</organism>
<dbReference type="Gene3D" id="1.10.3720.10">
    <property type="entry name" value="MetI-like"/>
    <property type="match status" value="1"/>
</dbReference>
<protein>
    <submittedName>
        <fullName evidence="9">Sugar ABC transporter permease</fullName>
    </submittedName>
</protein>
<evidence type="ECO:0000256" key="5">
    <source>
        <dbReference type="ARBA" id="ARBA00022989"/>
    </source>
</evidence>
<comment type="subcellular location">
    <subcellularLocation>
        <location evidence="1 7">Cell membrane</location>
        <topology evidence="1 7">Multi-pass membrane protein</topology>
    </subcellularLocation>
</comment>
<dbReference type="PANTHER" id="PTHR43227:SF11">
    <property type="entry name" value="BLL4140 PROTEIN"/>
    <property type="match status" value="1"/>
</dbReference>
<dbReference type="eggNOG" id="COG4209">
    <property type="taxonomic scope" value="Bacteria"/>
</dbReference>
<feature type="domain" description="ABC transmembrane type-1" evidence="8">
    <location>
        <begin position="79"/>
        <end position="296"/>
    </location>
</feature>
<evidence type="ECO:0000313" key="10">
    <source>
        <dbReference type="Proteomes" id="UP000029500"/>
    </source>
</evidence>
<gene>
    <name evidence="9" type="ORF">PGRAT_04715</name>
</gene>
<evidence type="ECO:0000256" key="2">
    <source>
        <dbReference type="ARBA" id="ARBA00022448"/>
    </source>
</evidence>
<dbReference type="PANTHER" id="PTHR43227">
    <property type="entry name" value="BLL4140 PROTEIN"/>
    <property type="match status" value="1"/>
</dbReference>
<keyword evidence="4 7" id="KW-0812">Transmembrane</keyword>
<evidence type="ECO:0000256" key="6">
    <source>
        <dbReference type="ARBA" id="ARBA00023136"/>
    </source>
</evidence>
<keyword evidence="10" id="KW-1185">Reference proteome</keyword>
<dbReference type="PROSITE" id="PS50928">
    <property type="entry name" value="ABC_TM1"/>
    <property type="match status" value="1"/>
</dbReference>
<dbReference type="GO" id="GO:0005886">
    <property type="term" value="C:plasma membrane"/>
    <property type="evidence" value="ECO:0007669"/>
    <property type="project" value="UniProtKB-SubCell"/>
</dbReference>
<feature type="transmembrane region" description="Helical" evidence="7">
    <location>
        <begin position="166"/>
        <end position="194"/>
    </location>
</feature>
<name>A0A089M1H8_9BACL</name>